<dbReference type="InterPro" id="IPR058163">
    <property type="entry name" value="LysR-type_TF_proteobact-type"/>
</dbReference>
<dbReference type="Pfam" id="PF03466">
    <property type="entry name" value="LysR_substrate"/>
    <property type="match status" value="1"/>
</dbReference>
<evidence type="ECO:0000313" key="6">
    <source>
        <dbReference type="EMBL" id="EPX59168.1"/>
    </source>
</evidence>
<keyword evidence="7" id="KW-1185">Reference proteome</keyword>
<evidence type="ECO:0000256" key="4">
    <source>
        <dbReference type="ARBA" id="ARBA00023163"/>
    </source>
</evidence>
<dbReference type="InterPro" id="IPR000847">
    <property type="entry name" value="LysR_HTH_N"/>
</dbReference>
<keyword evidence="3" id="KW-0238">DNA-binding</keyword>
<dbReference type="Proteomes" id="UP000011682">
    <property type="component" value="Unassembled WGS sequence"/>
</dbReference>
<dbReference type="PANTHER" id="PTHR30537">
    <property type="entry name" value="HTH-TYPE TRANSCRIPTIONAL REGULATOR"/>
    <property type="match status" value="1"/>
</dbReference>
<protein>
    <submittedName>
        <fullName evidence="6">Transcriptional regulator, LysR family</fullName>
    </submittedName>
</protein>
<dbReference type="eggNOG" id="COG0583">
    <property type="taxonomic scope" value="Bacteria"/>
</dbReference>
<dbReference type="InterPro" id="IPR036390">
    <property type="entry name" value="WH_DNA-bd_sf"/>
</dbReference>
<dbReference type="PANTHER" id="PTHR30537:SF5">
    <property type="entry name" value="HTH-TYPE TRANSCRIPTIONAL ACTIVATOR TTDR-RELATED"/>
    <property type="match status" value="1"/>
</dbReference>
<dbReference type="InterPro" id="IPR005119">
    <property type="entry name" value="LysR_subst-bd"/>
</dbReference>
<dbReference type="Gene3D" id="3.40.190.290">
    <property type="match status" value="1"/>
</dbReference>
<sequence length="286" mass="30868">MDHGSLTAAARLLGETKGSVSRRLARLESHLQVALVRRSPRLVQPTEDGVLYRRRVGQALELLDNATSALHEARGHPRGRIRLTAPPDIANTLLAPAFARFGETHPEVSLELLLTDQELDFAAHQLDIALRLSPAPRDSSLIAHRLFDVRLGFVAAPAYLTRAGNPRQLTDLTAHHVLMMRHDTSALGLHLTPSVVAEDGAFLCSLALAGAGIALLPLAMADAGLSQGSLVRVLPDQDVDLGLSLYLLHPATPLVPSRIRAFRDFMLNTCTRRDLPAAQGGVDVYG</sequence>
<dbReference type="InterPro" id="IPR036388">
    <property type="entry name" value="WH-like_DNA-bd_sf"/>
</dbReference>
<keyword evidence="4" id="KW-0804">Transcription</keyword>
<accession>S9QRE3</accession>
<reference evidence="6" key="1">
    <citation type="submission" date="2013-05" db="EMBL/GenBank/DDBJ databases">
        <title>Genome assembly of Cystobacter fuscus DSM 2262.</title>
        <authorList>
            <person name="Sharma G."/>
            <person name="Khatri I."/>
            <person name="Kaur C."/>
            <person name="Mayilraj S."/>
            <person name="Subramanian S."/>
        </authorList>
    </citation>
    <scope>NUCLEOTIDE SEQUENCE [LARGE SCALE GENOMIC DNA]</scope>
    <source>
        <strain evidence="6">DSM 2262</strain>
    </source>
</reference>
<dbReference type="SUPFAM" id="SSF46785">
    <property type="entry name" value="Winged helix' DNA-binding domain"/>
    <property type="match status" value="1"/>
</dbReference>
<feature type="domain" description="HTH lysR-type" evidence="5">
    <location>
        <begin position="1"/>
        <end position="46"/>
    </location>
</feature>
<evidence type="ECO:0000313" key="7">
    <source>
        <dbReference type="Proteomes" id="UP000011682"/>
    </source>
</evidence>
<dbReference type="Pfam" id="PF00126">
    <property type="entry name" value="HTH_1"/>
    <property type="match status" value="1"/>
</dbReference>
<organism evidence="6 7">
    <name type="scientific">Cystobacter fuscus (strain ATCC 25194 / DSM 2262 / NBRC 100088 / M29)</name>
    <dbReference type="NCBI Taxonomy" id="1242864"/>
    <lineage>
        <taxon>Bacteria</taxon>
        <taxon>Pseudomonadati</taxon>
        <taxon>Myxococcota</taxon>
        <taxon>Myxococcia</taxon>
        <taxon>Myxococcales</taxon>
        <taxon>Cystobacterineae</taxon>
        <taxon>Archangiaceae</taxon>
        <taxon>Cystobacter</taxon>
    </lineage>
</organism>
<dbReference type="GO" id="GO:0003700">
    <property type="term" value="F:DNA-binding transcription factor activity"/>
    <property type="evidence" value="ECO:0007669"/>
    <property type="project" value="InterPro"/>
</dbReference>
<dbReference type="GO" id="GO:0003677">
    <property type="term" value="F:DNA binding"/>
    <property type="evidence" value="ECO:0007669"/>
    <property type="project" value="UniProtKB-KW"/>
</dbReference>
<evidence type="ECO:0000256" key="2">
    <source>
        <dbReference type="ARBA" id="ARBA00023015"/>
    </source>
</evidence>
<proteinExistence type="inferred from homology"/>
<evidence type="ECO:0000256" key="3">
    <source>
        <dbReference type="ARBA" id="ARBA00023125"/>
    </source>
</evidence>
<keyword evidence="2" id="KW-0805">Transcription regulation</keyword>
<name>S9QRE3_CYSF2</name>
<dbReference type="PROSITE" id="PS50931">
    <property type="entry name" value="HTH_LYSR"/>
    <property type="match status" value="1"/>
</dbReference>
<dbReference type="CDD" id="cd08422">
    <property type="entry name" value="PBP2_CrgA_like"/>
    <property type="match status" value="1"/>
</dbReference>
<evidence type="ECO:0000256" key="1">
    <source>
        <dbReference type="ARBA" id="ARBA00009437"/>
    </source>
</evidence>
<dbReference type="SUPFAM" id="SSF53850">
    <property type="entry name" value="Periplasmic binding protein-like II"/>
    <property type="match status" value="1"/>
</dbReference>
<evidence type="ECO:0000259" key="5">
    <source>
        <dbReference type="PROSITE" id="PS50931"/>
    </source>
</evidence>
<dbReference type="Gene3D" id="1.10.10.10">
    <property type="entry name" value="Winged helix-like DNA-binding domain superfamily/Winged helix DNA-binding domain"/>
    <property type="match status" value="1"/>
</dbReference>
<gene>
    <name evidence="6" type="ORF">D187_003072</name>
</gene>
<dbReference type="EMBL" id="ANAH02000018">
    <property type="protein sequence ID" value="EPX59168.1"/>
    <property type="molecule type" value="Genomic_DNA"/>
</dbReference>
<dbReference type="AlphaFoldDB" id="S9QRE3"/>
<comment type="caution">
    <text evidence="6">The sequence shown here is derived from an EMBL/GenBank/DDBJ whole genome shotgun (WGS) entry which is preliminary data.</text>
</comment>
<comment type="similarity">
    <text evidence="1">Belongs to the LysR transcriptional regulatory family.</text>
</comment>